<dbReference type="NCBIfam" id="TIGR02937">
    <property type="entry name" value="sigma70-ECF"/>
    <property type="match status" value="1"/>
</dbReference>
<dbReference type="GO" id="GO:0003677">
    <property type="term" value="F:DNA binding"/>
    <property type="evidence" value="ECO:0007669"/>
    <property type="project" value="UniProtKB-KW"/>
</dbReference>
<dbReference type="PRINTS" id="PR00046">
    <property type="entry name" value="SIGMA70FCT"/>
</dbReference>
<dbReference type="Gene3D" id="1.20.120.1810">
    <property type="match status" value="1"/>
</dbReference>
<dbReference type="InterPro" id="IPR036388">
    <property type="entry name" value="WH-like_DNA-bd_sf"/>
</dbReference>
<dbReference type="Pfam" id="PF04542">
    <property type="entry name" value="Sigma70_r2"/>
    <property type="match status" value="1"/>
</dbReference>
<feature type="compositionally biased region" description="Basic residues" evidence="6">
    <location>
        <begin position="192"/>
        <end position="203"/>
    </location>
</feature>
<evidence type="ECO:0000256" key="1">
    <source>
        <dbReference type="ARBA" id="ARBA00007788"/>
    </source>
</evidence>
<proteinExistence type="inferred from homology"/>
<dbReference type="PANTHER" id="PTHR30603:SF13">
    <property type="entry name" value="RNA POLYMERASE SIGMA FACTOR SIGC"/>
    <property type="match status" value="1"/>
</dbReference>
<dbReference type="PANTHER" id="PTHR30603">
    <property type="entry name" value="RNA POLYMERASE SIGMA FACTOR RPO"/>
    <property type="match status" value="1"/>
</dbReference>
<dbReference type="InterPro" id="IPR013325">
    <property type="entry name" value="RNA_pol_sigma_r2"/>
</dbReference>
<evidence type="ECO:0000259" key="8">
    <source>
        <dbReference type="Pfam" id="PF04542"/>
    </source>
</evidence>
<evidence type="ECO:0000259" key="9">
    <source>
        <dbReference type="Pfam" id="PF04545"/>
    </source>
</evidence>
<dbReference type="GO" id="GO:0006352">
    <property type="term" value="P:DNA-templated transcription initiation"/>
    <property type="evidence" value="ECO:0007669"/>
    <property type="project" value="InterPro"/>
</dbReference>
<dbReference type="InterPro" id="IPR000943">
    <property type="entry name" value="RNA_pol_sigma70"/>
</dbReference>
<protein>
    <submittedName>
        <fullName evidence="10">RNA polymerase sigma factor sigC</fullName>
    </submittedName>
</protein>
<dbReference type="SUPFAM" id="SSF88659">
    <property type="entry name" value="Sigma3 and sigma4 domains of RNA polymerase sigma factors"/>
    <property type="match status" value="2"/>
</dbReference>
<evidence type="ECO:0000256" key="6">
    <source>
        <dbReference type="SAM" id="MobiDB-lite"/>
    </source>
</evidence>
<keyword evidence="3" id="KW-0731">Sigma factor</keyword>
<feature type="domain" description="RNA polymerase sigma-70 region 3" evidence="7">
    <location>
        <begin position="387"/>
        <end position="462"/>
    </location>
</feature>
<keyword evidence="2" id="KW-0805">Transcription regulation</keyword>
<dbReference type="InterPro" id="IPR050239">
    <property type="entry name" value="Sigma-70_RNA_pol_init_factors"/>
</dbReference>
<gene>
    <name evidence="10" type="ORF">QJS04_geneDACA018160</name>
</gene>
<accession>A0AAV9ALZ0</accession>
<evidence type="ECO:0000313" key="11">
    <source>
        <dbReference type="Proteomes" id="UP001179952"/>
    </source>
</evidence>
<evidence type="ECO:0000256" key="2">
    <source>
        <dbReference type="ARBA" id="ARBA00023015"/>
    </source>
</evidence>
<dbReference type="CDD" id="cd06171">
    <property type="entry name" value="Sigma70_r4"/>
    <property type="match status" value="1"/>
</dbReference>
<reference evidence="10" key="1">
    <citation type="journal article" date="2023" name="Nat. Commun.">
        <title>Diploid and tetraploid genomes of Acorus and the evolution of monocots.</title>
        <authorList>
            <person name="Ma L."/>
            <person name="Liu K.W."/>
            <person name="Li Z."/>
            <person name="Hsiao Y.Y."/>
            <person name="Qi Y."/>
            <person name="Fu T."/>
            <person name="Tang G.D."/>
            <person name="Zhang D."/>
            <person name="Sun W.H."/>
            <person name="Liu D.K."/>
            <person name="Li Y."/>
            <person name="Chen G.Z."/>
            <person name="Liu X.D."/>
            <person name="Liao X.Y."/>
            <person name="Jiang Y.T."/>
            <person name="Yu X."/>
            <person name="Hao Y."/>
            <person name="Huang J."/>
            <person name="Zhao X.W."/>
            <person name="Ke S."/>
            <person name="Chen Y.Y."/>
            <person name="Wu W.L."/>
            <person name="Hsu J.L."/>
            <person name="Lin Y.F."/>
            <person name="Huang M.D."/>
            <person name="Li C.Y."/>
            <person name="Huang L."/>
            <person name="Wang Z.W."/>
            <person name="Zhao X."/>
            <person name="Zhong W.Y."/>
            <person name="Peng D.H."/>
            <person name="Ahmad S."/>
            <person name="Lan S."/>
            <person name="Zhang J.S."/>
            <person name="Tsai W.C."/>
            <person name="Van de Peer Y."/>
            <person name="Liu Z.J."/>
        </authorList>
    </citation>
    <scope>NUCLEOTIDE SEQUENCE</scope>
    <source>
        <strain evidence="10">SCP</strain>
    </source>
</reference>
<dbReference type="InterPro" id="IPR007627">
    <property type="entry name" value="RNA_pol_sigma70_r2"/>
</dbReference>
<evidence type="ECO:0000256" key="4">
    <source>
        <dbReference type="ARBA" id="ARBA00023125"/>
    </source>
</evidence>
<evidence type="ECO:0000259" key="7">
    <source>
        <dbReference type="Pfam" id="PF04539"/>
    </source>
</evidence>
<dbReference type="InterPro" id="IPR013324">
    <property type="entry name" value="RNA_pol_sigma_r3/r4-like"/>
</dbReference>
<feature type="region of interest" description="Disordered" evidence="6">
    <location>
        <begin position="167"/>
        <end position="236"/>
    </location>
</feature>
<dbReference type="SUPFAM" id="SSF88946">
    <property type="entry name" value="Sigma2 domain of RNA polymerase sigma factors"/>
    <property type="match status" value="1"/>
</dbReference>
<name>A0AAV9ALZ0_ACOGR</name>
<feature type="domain" description="RNA polymerase sigma-70 region 2" evidence="8">
    <location>
        <begin position="309"/>
        <end position="376"/>
    </location>
</feature>
<dbReference type="Proteomes" id="UP001179952">
    <property type="component" value="Unassembled WGS sequence"/>
</dbReference>
<comment type="similarity">
    <text evidence="1">Belongs to the sigma-70 factor family.</text>
</comment>
<dbReference type="Pfam" id="PF04545">
    <property type="entry name" value="Sigma70_r4"/>
    <property type="match status" value="1"/>
</dbReference>
<reference evidence="10" key="2">
    <citation type="submission" date="2023-06" db="EMBL/GenBank/DDBJ databases">
        <authorList>
            <person name="Ma L."/>
            <person name="Liu K.-W."/>
            <person name="Li Z."/>
            <person name="Hsiao Y.-Y."/>
            <person name="Qi Y."/>
            <person name="Fu T."/>
            <person name="Tang G."/>
            <person name="Zhang D."/>
            <person name="Sun W.-H."/>
            <person name="Liu D.-K."/>
            <person name="Li Y."/>
            <person name="Chen G.-Z."/>
            <person name="Liu X.-D."/>
            <person name="Liao X.-Y."/>
            <person name="Jiang Y.-T."/>
            <person name="Yu X."/>
            <person name="Hao Y."/>
            <person name="Huang J."/>
            <person name="Zhao X.-W."/>
            <person name="Ke S."/>
            <person name="Chen Y.-Y."/>
            <person name="Wu W.-L."/>
            <person name="Hsu J.-L."/>
            <person name="Lin Y.-F."/>
            <person name="Huang M.-D."/>
            <person name="Li C.-Y."/>
            <person name="Huang L."/>
            <person name="Wang Z.-W."/>
            <person name="Zhao X."/>
            <person name="Zhong W.-Y."/>
            <person name="Peng D.-H."/>
            <person name="Ahmad S."/>
            <person name="Lan S."/>
            <person name="Zhang J.-S."/>
            <person name="Tsai W.-C."/>
            <person name="Van De Peer Y."/>
            <person name="Liu Z.-J."/>
        </authorList>
    </citation>
    <scope>NUCLEOTIDE SEQUENCE</scope>
    <source>
        <strain evidence="10">SCP</strain>
        <tissue evidence="10">Leaves</tissue>
    </source>
</reference>
<dbReference type="InterPro" id="IPR007630">
    <property type="entry name" value="RNA_pol_sigma70_r4"/>
</dbReference>
<keyword evidence="11" id="KW-1185">Reference proteome</keyword>
<organism evidence="10 11">
    <name type="scientific">Acorus gramineus</name>
    <name type="common">Dwarf sweet flag</name>
    <dbReference type="NCBI Taxonomy" id="55184"/>
    <lineage>
        <taxon>Eukaryota</taxon>
        <taxon>Viridiplantae</taxon>
        <taxon>Streptophyta</taxon>
        <taxon>Embryophyta</taxon>
        <taxon>Tracheophyta</taxon>
        <taxon>Spermatophyta</taxon>
        <taxon>Magnoliopsida</taxon>
        <taxon>Liliopsida</taxon>
        <taxon>Acoraceae</taxon>
        <taxon>Acorus</taxon>
    </lineage>
</organism>
<feature type="compositionally biased region" description="Polar residues" evidence="6">
    <location>
        <begin position="221"/>
        <end position="236"/>
    </location>
</feature>
<dbReference type="Pfam" id="PF04539">
    <property type="entry name" value="Sigma70_r3"/>
    <property type="match status" value="1"/>
</dbReference>
<dbReference type="AlphaFoldDB" id="A0AAV9ALZ0"/>
<comment type="caution">
    <text evidence="10">The sequence shown here is derived from an EMBL/GenBank/DDBJ whole genome shotgun (WGS) entry which is preliminary data.</text>
</comment>
<dbReference type="InterPro" id="IPR007624">
    <property type="entry name" value="RNA_pol_sigma70_r3"/>
</dbReference>
<dbReference type="InterPro" id="IPR014284">
    <property type="entry name" value="RNA_pol_sigma-70_dom"/>
</dbReference>
<dbReference type="EMBL" id="JAUJYN010000008">
    <property type="protein sequence ID" value="KAK1265156.1"/>
    <property type="molecule type" value="Genomic_DNA"/>
</dbReference>
<evidence type="ECO:0000256" key="5">
    <source>
        <dbReference type="ARBA" id="ARBA00023163"/>
    </source>
</evidence>
<keyword evidence="5" id="KW-0804">Transcription</keyword>
<evidence type="ECO:0000256" key="3">
    <source>
        <dbReference type="ARBA" id="ARBA00023082"/>
    </source>
</evidence>
<sequence length="542" mass="62263">MGICFRLDWKWVSSSHSPLPAHSPFRPHPLSLRSREVALELTRASTLYMEDEMLETDHFRDYTCSLGASQSIRKTSAETPELQARKMSTCHLSHLDTCNSKNMVTLACSTANDNSQFNFLMENLERIQEVFVDPDSVRLERDIMVQIQRLGALKLFHACLSRTCKAPSELNTTLPPPKQLEDNHTNAITVPSRKKEKRKSRRVRSAEKASSLKSLHEYENPTVSTSTGSSWPTNLSESETRRLSLARNESEMASGVKEVVKFERIRMKAEEKIGRAVSYAQWAEVAGIDERTLRQRLHFGWYCKDKLLKSTRSLVIYIARNYRGMGVAFDDLIQAGNMGILQGAERFDNTRGYRFATYVQYWIRKSMSMLVARHSRGIHIPIKLEKSINQIQKARRTFFKVRGRYPMDDEIAELTGLSLANVRLSSKYSRVPGSIERKIGNGMNVKFMEIISDASVMTPGEAVVRQHIKREIQELLGGLHPRERQVLMLRHGLEDGKCRSLGEIGRVFKVTKEWIRKIEKAAMAKMRQEEVQERLKHYLQQQ</sequence>
<dbReference type="Gene3D" id="1.10.10.10">
    <property type="entry name" value="Winged helix-like DNA-binding domain superfamily/Winged helix DNA-binding domain"/>
    <property type="match status" value="2"/>
</dbReference>
<evidence type="ECO:0000313" key="10">
    <source>
        <dbReference type="EMBL" id="KAK1265156.1"/>
    </source>
</evidence>
<dbReference type="GO" id="GO:0016987">
    <property type="term" value="F:sigma factor activity"/>
    <property type="evidence" value="ECO:0007669"/>
    <property type="project" value="UniProtKB-KW"/>
</dbReference>
<feature type="domain" description="RNA polymerase sigma-70 region 4" evidence="9">
    <location>
        <begin position="475"/>
        <end position="528"/>
    </location>
</feature>
<keyword evidence="4" id="KW-0238">DNA-binding</keyword>